<reference evidence="1" key="1">
    <citation type="submission" date="2021-03" db="EMBL/GenBank/DDBJ databases">
        <authorList>
            <person name="Tagirdzhanova G."/>
        </authorList>
    </citation>
    <scope>NUCLEOTIDE SEQUENCE</scope>
</reference>
<dbReference type="EMBL" id="CAJPDS010000028">
    <property type="protein sequence ID" value="CAF9921470.1"/>
    <property type="molecule type" value="Genomic_DNA"/>
</dbReference>
<evidence type="ECO:0000313" key="1">
    <source>
        <dbReference type="EMBL" id="CAF9921470.1"/>
    </source>
</evidence>
<comment type="caution">
    <text evidence="1">The sequence shown here is derived from an EMBL/GenBank/DDBJ whole genome shotgun (WGS) entry which is preliminary data.</text>
</comment>
<accession>A0A8H3INA5</accession>
<dbReference type="AlphaFoldDB" id="A0A8H3INA5"/>
<evidence type="ECO:0000313" key="2">
    <source>
        <dbReference type="Proteomes" id="UP000664521"/>
    </source>
</evidence>
<name>A0A8H3INA5_9LECA</name>
<gene>
    <name evidence="1" type="ORF">HETSPECPRED_004558</name>
</gene>
<dbReference type="Proteomes" id="UP000664521">
    <property type="component" value="Unassembled WGS sequence"/>
</dbReference>
<protein>
    <submittedName>
        <fullName evidence="1">Uncharacterized protein</fullName>
    </submittedName>
</protein>
<proteinExistence type="predicted"/>
<sequence length="194" mass="21109">MGADSEAAIEPGGICPLPGSDNQIWLMGDDDLPLKMSSTNKLKVPAAGKKNVGMLDKVEDCAKKWLDAKTYGFHDFQPYFPGGPMTGERSCEIITESVTEDNFAPLFKPNQYLTGLLVHDHQSGMKARVTIRATEKTIGWRLGNRLAVSRVDSSLMASSLTGSSCRRGVVFCGLNSVAHLQLNFNIQRSSTSLE</sequence>
<dbReference type="OrthoDB" id="4319333at2759"/>
<organism evidence="1 2">
    <name type="scientific">Heterodermia speciosa</name>
    <dbReference type="NCBI Taxonomy" id="116794"/>
    <lineage>
        <taxon>Eukaryota</taxon>
        <taxon>Fungi</taxon>
        <taxon>Dikarya</taxon>
        <taxon>Ascomycota</taxon>
        <taxon>Pezizomycotina</taxon>
        <taxon>Lecanoromycetes</taxon>
        <taxon>OSLEUM clade</taxon>
        <taxon>Lecanoromycetidae</taxon>
        <taxon>Caliciales</taxon>
        <taxon>Physciaceae</taxon>
        <taxon>Heterodermia</taxon>
    </lineage>
</organism>
<keyword evidence="2" id="KW-1185">Reference proteome</keyword>